<sequence length="86" mass="10151">MRYHQRLRMEGIISALLGNTYRELSHLKGHVAVHRDKVEVCVKCRYCYVTSLELIEHKSRVHNGTDRLARDTLSPQIWSMLTEWVD</sequence>
<protein>
    <recommendedName>
        <fullName evidence="1">C2H2-type domain-containing protein</fullName>
    </recommendedName>
</protein>
<dbReference type="InParanoid" id="A0A2G5E598"/>
<accession>A0A2G5E598</accession>
<evidence type="ECO:0000313" key="2">
    <source>
        <dbReference type="EMBL" id="PIA50896.1"/>
    </source>
</evidence>
<evidence type="ECO:0000259" key="1">
    <source>
        <dbReference type="PROSITE" id="PS00028"/>
    </source>
</evidence>
<dbReference type="Proteomes" id="UP000230069">
    <property type="component" value="Unassembled WGS sequence"/>
</dbReference>
<dbReference type="AlphaFoldDB" id="A0A2G5E598"/>
<dbReference type="EMBL" id="KZ305028">
    <property type="protein sequence ID" value="PIA50896.1"/>
    <property type="molecule type" value="Genomic_DNA"/>
</dbReference>
<name>A0A2G5E598_AQUCA</name>
<keyword evidence="3" id="KW-1185">Reference proteome</keyword>
<dbReference type="Gene3D" id="3.30.160.60">
    <property type="entry name" value="Classic Zinc Finger"/>
    <property type="match status" value="1"/>
</dbReference>
<feature type="domain" description="C2H2-type" evidence="1">
    <location>
        <begin position="41"/>
        <end position="62"/>
    </location>
</feature>
<evidence type="ECO:0000313" key="3">
    <source>
        <dbReference type="Proteomes" id="UP000230069"/>
    </source>
</evidence>
<gene>
    <name evidence="2" type="ORF">AQUCO_01100006v1</name>
</gene>
<organism evidence="2 3">
    <name type="scientific">Aquilegia coerulea</name>
    <name type="common">Rocky mountain columbine</name>
    <dbReference type="NCBI Taxonomy" id="218851"/>
    <lineage>
        <taxon>Eukaryota</taxon>
        <taxon>Viridiplantae</taxon>
        <taxon>Streptophyta</taxon>
        <taxon>Embryophyta</taxon>
        <taxon>Tracheophyta</taxon>
        <taxon>Spermatophyta</taxon>
        <taxon>Magnoliopsida</taxon>
        <taxon>Ranunculales</taxon>
        <taxon>Ranunculaceae</taxon>
        <taxon>Thalictroideae</taxon>
        <taxon>Aquilegia</taxon>
    </lineage>
</organism>
<dbReference type="PROSITE" id="PS00028">
    <property type="entry name" value="ZINC_FINGER_C2H2_1"/>
    <property type="match status" value="1"/>
</dbReference>
<dbReference type="InterPro" id="IPR013087">
    <property type="entry name" value="Znf_C2H2_type"/>
</dbReference>
<reference evidence="2 3" key="1">
    <citation type="submission" date="2017-09" db="EMBL/GenBank/DDBJ databases">
        <title>WGS assembly of Aquilegia coerulea Goldsmith.</title>
        <authorList>
            <person name="Hodges S."/>
            <person name="Kramer E."/>
            <person name="Nordborg M."/>
            <person name="Tomkins J."/>
            <person name="Borevitz J."/>
            <person name="Derieg N."/>
            <person name="Yan J."/>
            <person name="Mihaltcheva S."/>
            <person name="Hayes R.D."/>
            <person name="Rokhsar D."/>
        </authorList>
    </citation>
    <scope>NUCLEOTIDE SEQUENCE [LARGE SCALE GENOMIC DNA]</scope>
    <source>
        <strain evidence="3">cv. Goldsmith</strain>
    </source>
</reference>
<proteinExistence type="predicted"/>